<evidence type="ECO:0000313" key="2">
    <source>
        <dbReference type="EMBL" id="RCI02458.1"/>
    </source>
</evidence>
<evidence type="ECO:0000313" key="3">
    <source>
        <dbReference type="Proteomes" id="UP000253551"/>
    </source>
</evidence>
<protein>
    <submittedName>
        <fullName evidence="2">Uncharacterized protein</fullName>
    </submittedName>
</protein>
<sequence>MCSFLTAIVLTTVILLIIYVFFPAIAQYLMNQAQIEVNSAQILFSKPKALDGYSYTKRDGDDLNSTFYMSLDSTLKNTGPFIANIQFHNPIQVQYNGTTLGEIYLYNQTHIAMGYGTLDATTPFVIKDTDAFANFTKHMLVVKEFSWTLVGKLDITALTRTATVNLNKQITINGMNGFPDVKIHSFKLPGDAAEGGIQVELGTILNSPSPIGVQLGLIQLKIGYEGTDLGHVSAQEVQLRKGDNEILLKGRLVPQNKTVSLEKVGQLFSNYVSGQVSQTTALGVSCAPDGTHSVTWLSKGFEAVRLNVDLVAENPLKIINAVSMGQVDLAFNEASPYAPRVTAPNVVADFHIPFGFSLNITQVTQSISLGLVDDHDFKDFAMIEMPYTPSSSDQGKLGFAMKDMAIDGISDKNRFFDKYVYSLAGARNYTFGVSGNATAQVSTPIGPITLGGISYSVPTSLRGLQFLNSSATIIQSVDVTGGALDGLILAINVTMENPSDVTISTGDVYFHLTASDVVLGLVTLKALVLKRGSNTVSATASFDPKSSAIGQALLSNFVMGNNSDVHILGFDRSTTIGPLVEALSSISITSTLPSLKAPLIQGAKLDVSPDTNRTGLVGVKVSIANPFSAGLLVTQVMAATTFKGTPIGNINQDISSTPFVIPGHSTAESQDLSMAMNIEPAAIALLLRQLAVDSMMDTRALDALFALGGFHVAGQQDVSASSSLFANFNISDYTLQAMRALKVDLSLSSGILIGQYSDKLDFSQKNVAVVTDNSILHFIPIVGQKIVQQIVDGALLTFQTIIVSAPTDAGFTVQMKGSITQTGPMDAAINFPTPLTIYWQGAPLGTVSMPTILAKADMGANFDVTGEFTITNQDFMAQFVTHLINDNVFQWNIITQDVSVTALGFTFNGISMGKTVDLTGCNGFKDAVTIQSFDLPSDDPNGGITLTAQTMIKNPSQVGFNLSGVTFETYFNQLDIGILSSTANAFFPPQGAYPMAMKGRLIPQSSVEGLSAVTRVFENYLNASTSTITVKGVSGSGAQGQVGWLTKAFQTLTIDNVVLPGPAIKPVLIPSINLKELALDFTRDVDSPASGSNDVQAQLKNPFGFPLSVVKLDLNVEVNPNEAMATLLIPEESASTSASGLVKTSFSNVPFKVTNHEAFSNFIGFLTSKSSATLGLKGLTNALTHTAVGDLQLNGIQFDVQTFLNGLNNFGGKISIESLVVSGATKDYLIIDLVITLDNPSNITIVIGDINFDIVMNEFDGLLGRTYLKDVTISPGTKRYNTQFHLGEGNVNAKAVSQTLGDYLTAAQVPLKVKGTAASTTLKPLRLGLSTIQLDTVMTGIQSKLIQQVAVSGGLLGILLENKASAKITLQNPLGASFGIAQIDAQVTFSPSTGGPPFKVGTIHHQINSPQIIPAHGNAQTDAWPVSIDPGPDLLSHLKQLLGLLSDSRKYFYVEQNVTVSLGDGYQTELYYYQDQVSFSVDIDGLSPILGKLEDLLKNIGSLLDPAAFESAVKDVLNGGTGLLGDVVKEGEHVLGDTVKSGTHALGDTVKGILSDGSSKETKTNETPKESTGETSKETLAGAEKVEKTKQSVPVTTTQGSLLPFL</sequence>
<gene>
    <name evidence="2" type="ORF">CU098_003884</name>
</gene>
<name>A0A367KJX1_RHIST</name>
<dbReference type="InterPro" id="IPR022185">
    <property type="entry name" value="DUF3712"/>
</dbReference>
<feature type="region of interest" description="Disordered" evidence="1">
    <location>
        <begin position="1549"/>
        <end position="1606"/>
    </location>
</feature>
<dbReference type="Pfam" id="PF12505">
    <property type="entry name" value="DUF3712"/>
    <property type="match status" value="4"/>
</dbReference>
<dbReference type="PANTHER" id="PTHR35895:SF3">
    <property type="entry name" value="PRE-RRNA PROCESSING PROTEIN"/>
    <property type="match status" value="1"/>
</dbReference>
<feature type="compositionally biased region" description="Basic and acidic residues" evidence="1">
    <location>
        <begin position="1558"/>
        <end position="1577"/>
    </location>
</feature>
<dbReference type="STRING" id="4846.A0A367KJX1"/>
<feature type="compositionally biased region" description="Polar residues" evidence="1">
    <location>
        <begin position="1591"/>
        <end position="1606"/>
    </location>
</feature>
<keyword evidence="3" id="KW-1185">Reference proteome</keyword>
<accession>A0A367KJX1</accession>
<organism evidence="2 3">
    <name type="scientific">Rhizopus stolonifer</name>
    <name type="common">Rhizopus nigricans</name>
    <dbReference type="NCBI Taxonomy" id="4846"/>
    <lineage>
        <taxon>Eukaryota</taxon>
        <taxon>Fungi</taxon>
        <taxon>Fungi incertae sedis</taxon>
        <taxon>Mucoromycota</taxon>
        <taxon>Mucoromycotina</taxon>
        <taxon>Mucoromycetes</taxon>
        <taxon>Mucorales</taxon>
        <taxon>Mucorineae</taxon>
        <taxon>Rhizopodaceae</taxon>
        <taxon>Rhizopus</taxon>
    </lineage>
</organism>
<dbReference type="Proteomes" id="UP000253551">
    <property type="component" value="Unassembled WGS sequence"/>
</dbReference>
<dbReference type="PANTHER" id="PTHR35895">
    <property type="entry name" value="CHROMOSOME 16, WHOLE GENOME SHOTGUN SEQUENCE"/>
    <property type="match status" value="1"/>
</dbReference>
<comment type="caution">
    <text evidence="2">The sequence shown here is derived from an EMBL/GenBank/DDBJ whole genome shotgun (WGS) entry which is preliminary data.</text>
</comment>
<dbReference type="EMBL" id="PJQM01001385">
    <property type="protein sequence ID" value="RCI02458.1"/>
    <property type="molecule type" value="Genomic_DNA"/>
</dbReference>
<dbReference type="GO" id="GO:0000329">
    <property type="term" value="C:fungal-type vacuole membrane"/>
    <property type="evidence" value="ECO:0007669"/>
    <property type="project" value="InterPro"/>
</dbReference>
<proteinExistence type="predicted"/>
<dbReference type="InterPro" id="IPR046368">
    <property type="entry name" value="Tag1"/>
</dbReference>
<evidence type="ECO:0000256" key="1">
    <source>
        <dbReference type="SAM" id="MobiDB-lite"/>
    </source>
</evidence>
<dbReference type="OrthoDB" id="10039566at2759"/>
<reference evidence="2 3" key="1">
    <citation type="journal article" date="2018" name="G3 (Bethesda)">
        <title>Phylogenetic and Phylogenomic Definition of Rhizopus Species.</title>
        <authorList>
            <person name="Gryganskyi A.P."/>
            <person name="Golan J."/>
            <person name="Dolatabadi S."/>
            <person name="Mondo S."/>
            <person name="Robb S."/>
            <person name="Idnurm A."/>
            <person name="Muszewska A."/>
            <person name="Steczkiewicz K."/>
            <person name="Masonjones S."/>
            <person name="Liao H.L."/>
            <person name="Gajdeczka M.T."/>
            <person name="Anike F."/>
            <person name="Vuek A."/>
            <person name="Anishchenko I.M."/>
            <person name="Voigt K."/>
            <person name="de Hoog G.S."/>
            <person name="Smith M.E."/>
            <person name="Heitman J."/>
            <person name="Vilgalys R."/>
            <person name="Stajich J.E."/>
        </authorList>
    </citation>
    <scope>NUCLEOTIDE SEQUENCE [LARGE SCALE GENOMIC DNA]</scope>
    <source>
        <strain evidence="2 3">LSU 92-RS-03</strain>
    </source>
</reference>